<proteinExistence type="predicted"/>
<dbReference type="PANTHER" id="PTHR38681:SF1">
    <property type="entry name" value="RETROVIRUS-RELATED POL POLYPROTEIN FROM TRANSPOSON 412-LIKE PROTEIN"/>
    <property type="match status" value="1"/>
</dbReference>
<evidence type="ECO:0000313" key="2">
    <source>
        <dbReference type="Proteomes" id="UP000046395"/>
    </source>
</evidence>
<keyword evidence="2" id="KW-1185">Reference proteome</keyword>
<dbReference type="WBParaSite" id="TMUE_2000009953.1">
    <property type="protein sequence ID" value="TMUE_2000009953.1"/>
    <property type="gene ID" value="WBGene00300785"/>
</dbReference>
<protein>
    <submittedName>
        <fullName evidence="3">Integrase catalytic domain-containing protein</fullName>
    </submittedName>
</protein>
<dbReference type="InterPro" id="IPR036397">
    <property type="entry name" value="RNaseH_sf"/>
</dbReference>
<dbReference type="InterPro" id="IPR001584">
    <property type="entry name" value="Integrase_cat-core"/>
</dbReference>
<dbReference type="Gene3D" id="3.30.420.10">
    <property type="entry name" value="Ribonuclease H-like superfamily/Ribonuclease H"/>
    <property type="match status" value="2"/>
</dbReference>
<dbReference type="SUPFAM" id="SSF53098">
    <property type="entry name" value="Ribonuclease H-like"/>
    <property type="match status" value="1"/>
</dbReference>
<dbReference type="InterPro" id="IPR012337">
    <property type="entry name" value="RNaseH-like_sf"/>
</dbReference>
<dbReference type="PROSITE" id="PS50994">
    <property type="entry name" value="INTEGRASE"/>
    <property type="match status" value="1"/>
</dbReference>
<dbReference type="GO" id="GO:0015074">
    <property type="term" value="P:DNA integration"/>
    <property type="evidence" value="ECO:0007669"/>
    <property type="project" value="InterPro"/>
</dbReference>
<evidence type="ECO:0000259" key="1">
    <source>
        <dbReference type="PROSITE" id="PS50994"/>
    </source>
</evidence>
<name>A0A5S6QS23_TRIMR</name>
<accession>A0A5S6QS23</accession>
<sequence length="221" mass="24815">MVDRLTRWPEAVPLRNCQAEAVTRAFTSAWISRFGIPATLTTDKGRQFGSTLWANGMVERFHRHLKSALATHAQHSSQWVDSLPFVMLGIRAAVKEDLRYSSAELVYGSSIRLPAVFFSSSRVEDPSAVMVHLDAFFQAVRPTPSRPPAQRYWHIPRTLPTATLVFLRVDAHRPFLSPAYEGPYPVTARTEKTITLTRNGKVEVVSIDQVKPAFLSPMDPI</sequence>
<dbReference type="Proteomes" id="UP000046395">
    <property type="component" value="Unassembled WGS sequence"/>
</dbReference>
<dbReference type="AlphaFoldDB" id="A0A5S6QS23"/>
<organism evidence="2 3">
    <name type="scientific">Trichuris muris</name>
    <name type="common">Mouse whipworm</name>
    <dbReference type="NCBI Taxonomy" id="70415"/>
    <lineage>
        <taxon>Eukaryota</taxon>
        <taxon>Metazoa</taxon>
        <taxon>Ecdysozoa</taxon>
        <taxon>Nematoda</taxon>
        <taxon>Enoplea</taxon>
        <taxon>Dorylaimia</taxon>
        <taxon>Trichinellida</taxon>
        <taxon>Trichuridae</taxon>
        <taxon>Trichuris</taxon>
    </lineage>
</organism>
<evidence type="ECO:0000313" key="3">
    <source>
        <dbReference type="WBParaSite" id="TMUE_2000009953.1"/>
    </source>
</evidence>
<feature type="domain" description="Integrase catalytic" evidence="1">
    <location>
        <begin position="1"/>
        <end position="140"/>
    </location>
</feature>
<reference evidence="3" key="1">
    <citation type="submission" date="2019-12" db="UniProtKB">
        <authorList>
            <consortium name="WormBaseParasite"/>
        </authorList>
    </citation>
    <scope>IDENTIFICATION</scope>
</reference>
<dbReference type="GO" id="GO:0003676">
    <property type="term" value="F:nucleic acid binding"/>
    <property type="evidence" value="ECO:0007669"/>
    <property type="project" value="InterPro"/>
</dbReference>
<dbReference type="PANTHER" id="PTHR38681">
    <property type="entry name" value="RETROVIRUS-RELATED POL POLYPROTEIN FROM TRANSPOSON 412-LIKE PROTEIN-RELATED"/>
    <property type="match status" value="1"/>
</dbReference>